<gene>
    <name evidence="2" type="ORF">DB88DRAFT_471959</name>
</gene>
<name>A0AAD9FQX6_PAPLA</name>
<comment type="caution">
    <text evidence="2">The sequence shown here is derived from an EMBL/GenBank/DDBJ whole genome shotgun (WGS) entry which is preliminary data.</text>
</comment>
<accession>A0AAD9FQX6</accession>
<evidence type="ECO:0000256" key="1">
    <source>
        <dbReference type="SAM" id="MobiDB-lite"/>
    </source>
</evidence>
<evidence type="ECO:0000313" key="3">
    <source>
        <dbReference type="Proteomes" id="UP001182556"/>
    </source>
</evidence>
<dbReference type="AlphaFoldDB" id="A0AAD9FQX6"/>
<dbReference type="EMBL" id="JAODAN010000004">
    <property type="protein sequence ID" value="KAK1924554.1"/>
    <property type="molecule type" value="Genomic_DNA"/>
</dbReference>
<sequence>MQSLFLPHYFTPLCMVQLLPPPTPPQPDAQAPSTKCNSPPVESVPRVAAPPKLISHRTAEATRTPLPSQHPIHNNARDMEIGDPFLSRTIQQLEDVPLYRTQRQRGRSRVGSIPPANVSSRDATGGFRGPVLSLPPEPVLSCLTAPLPEYVCALTGVPQPPLGPPQRLAEQRRCPPYSRAGDIAAGAELVPHLSLSGHRYCAHTNNSCAVFNDVHICMLHNCMPSPPTVPTVAREQLRHHPPLLHDQRHMAPKYSAPNM</sequence>
<evidence type="ECO:0000313" key="2">
    <source>
        <dbReference type="EMBL" id="KAK1924554.1"/>
    </source>
</evidence>
<feature type="region of interest" description="Disordered" evidence="1">
    <location>
        <begin position="21"/>
        <end position="44"/>
    </location>
</feature>
<dbReference type="Proteomes" id="UP001182556">
    <property type="component" value="Unassembled WGS sequence"/>
</dbReference>
<keyword evidence="3" id="KW-1185">Reference proteome</keyword>
<protein>
    <submittedName>
        <fullName evidence="2">Uncharacterized protein</fullName>
    </submittedName>
</protein>
<proteinExistence type="predicted"/>
<organism evidence="2 3">
    <name type="scientific">Papiliotrema laurentii</name>
    <name type="common">Cryptococcus laurentii</name>
    <dbReference type="NCBI Taxonomy" id="5418"/>
    <lineage>
        <taxon>Eukaryota</taxon>
        <taxon>Fungi</taxon>
        <taxon>Dikarya</taxon>
        <taxon>Basidiomycota</taxon>
        <taxon>Agaricomycotina</taxon>
        <taxon>Tremellomycetes</taxon>
        <taxon>Tremellales</taxon>
        <taxon>Rhynchogastremaceae</taxon>
        <taxon>Papiliotrema</taxon>
    </lineage>
</organism>
<reference evidence="2" key="1">
    <citation type="submission" date="2023-02" db="EMBL/GenBank/DDBJ databases">
        <title>Identification and recombinant expression of a fungal hydrolase from Papiliotrema laurentii that hydrolyzes apple cutin and clears colloidal polyester polyurethane.</title>
        <authorList>
            <consortium name="DOE Joint Genome Institute"/>
            <person name="Roman V.A."/>
            <person name="Bojanowski C."/>
            <person name="Crable B.R."/>
            <person name="Wagner D.N."/>
            <person name="Hung C.S."/>
            <person name="Nadeau L.J."/>
            <person name="Schratz L."/>
            <person name="Haridas S."/>
            <person name="Pangilinan J."/>
            <person name="Lipzen A."/>
            <person name="Na H."/>
            <person name="Yan M."/>
            <person name="Ng V."/>
            <person name="Grigoriev I.V."/>
            <person name="Spatafora J.W."/>
            <person name="Barlow D."/>
            <person name="Biffinger J."/>
            <person name="Kelley-Loughnane N."/>
            <person name="Varaljay V.A."/>
            <person name="Crookes-Goodson W.J."/>
        </authorList>
    </citation>
    <scope>NUCLEOTIDE SEQUENCE</scope>
    <source>
        <strain evidence="2">5307AH</strain>
    </source>
</reference>
<feature type="region of interest" description="Disordered" evidence="1">
    <location>
        <begin position="102"/>
        <end position="124"/>
    </location>
</feature>